<accession>A0A1B0BZ73</accession>
<feature type="region of interest" description="Disordered" evidence="1">
    <location>
        <begin position="1"/>
        <end position="23"/>
    </location>
</feature>
<dbReference type="AlphaFoldDB" id="A0A1B0BZ73"/>
<sequence>MYTKQYDKKSVQANNDTHEAVGEREGGMCVVEKPVHMLLLLLMLLLYVQHATSVGRFGPTKNFGVFIWSLNFNYAHKHICQQGHIMPPSPSSSPQSSNPTRVPYTPPTP</sequence>
<dbReference type="VEuPathDB" id="VectorBase:GPPI044879"/>
<reference evidence="2" key="2">
    <citation type="submission" date="2020-05" db="UniProtKB">
        <authorList>
            <consortium name="EnsemblMetazoa"/>
        </authorList>
    </citation>
    <scope>IDENTIFICATION</scope>
    <source>
        <strain evidence="2">IAEA</strain>
    </source>
</reference>
<dbReference type="Proteomes" id="UP000092460">
    <property type="component" value="Unassembled WGS sequence"/>
</dbReference>
<organism evidence="2 3">
    <name type="scientific">Glossina palpalis gambiensis</name>
    <dbReference type="NCBI Taxonomy" id="67801"/>
    <lineage>
        <taxon>Eukaryota</taxon>
        <taxon>Metazoa</taxon>
        <taxon>Ecdysozoa</taxon>
        <taxon>Arthropoda</taxon>
        <taxon>Hexapoda</taxon>
        <taxon>Insecta</taxon>
        <taxon>Pterygota</taxon>
        <taxon>Neoptera</taxon>
        <taxon>Endopterygota</taxon>
        <taxon>Diptera</taxon>
        <taxon>Brachycera</taxon>
        <taxon>Muscomorpha</taxon>
        <taxon>Hippoboscoidea</taxon>
        <taxon>Glossinidae</taxon>
        <taxon>Glossina</taxon>
    </lineage>
</organism>
<evidence type="ECO:0000256" key="1">
    <source>
        <dbReference type="SAM" id="MobiDB-lite"/>
    </source>
</evidence>
<feature type="region of interest" description="Disordered" evidence="1">
    <location>
        <begin position="83"/>
        <end position="109"/>
    </location>
</feature>
<name>A0A1B0BZ73_9MUSC</name>
<dbReference type="EMBL" id="JXJN01023010">
    <property type="status" value="NOT_ANNOTATED_CDS"/>
    <property type="molecule type" value="Genomic_DNA"/>
</dbReference>
<evidence type="ECO:0000313" key="3">
    <source>
        <dbReference type="Proteomes" id="UP000092460"/>
    </source>
</evidence>
<protein>
    <submittedName>
        <fullName evidence="2">Uncharacterized protein</fullName>
    </submittedName>
</protein>
<dbReference type="EnsemblMetazoa" id="GPPI044879-RA">
    <property type="protein sequence ID" value="GPPI044879-PA"/>
    <property type="gene ID" value="GPPI044879"/>
</dbReference>
<keyword evidence="3" id="KW-1185">Reference proteome</keyword>
<reference evidence="3" key="1">
    <citation type="submission" date="2015-01" db="EMBL/GenBank/DDBJ databases">
        <authorList>
            <person name="Aksoy S."/>
            <person name="Warren W."/>
            <person name="Wilson R.K."/>
        </authorList>
    </citation>
    <scope>NUCLEOTIDE SEQUENCE [LARGE SCALE GENOMIC DNA]</scope>
    <source>
        <strain evidence="3">IAEA</strain>
    </source>
</reference>
<evidence type="ECO:0000313" key="2">
    <source>
        <dbReference type="EnsemblMetazoa" id="GPPI044879-PA"/>
    </source>
</evidence>
<proteinExistence type="predicted"/>
<dbReference type="EMBL" id="JXJN01023011">
    <property type="status" value="NOT_ANNOTATED_CDS"/>
    <property type="molecule type" value="Genomic_DNA"/>
</dbReference>